<dbReference type="EMBL" id="BAPF01000003">
    <property type="protein sequence ID" value="GBQ75723.1"/>
    <property type="molecule type" value="Genomic_DNA"/>
</dbReference>
<evidence type="ECO:0008006" key="3">
    <source>
        <dbReference type="Google" id="ProtNLM"/>
    </source>
</evidence>
<keyword evidence="2" id="KW-1185">Reference proteome</keyword>
<gene>
    <name evidence="1" type="ORF">AA14337_0301</name>
</gene>
<dbReference type="Proteomes" id="UP001065047">
    <property type="component" value="Unassembled WGS sequence"/>
</dbReference>
<protein>
    <recommendedName>
        <fullName evidence="3">Lipoprotein</fullName>
    </recommendedName>
</protein>
<reference evidence="1" key="1">
    <citation type="submission" date="2013-04" db="EMBL/GenBank/DDBJ databases">
        <title>The genome sequencing project of 58 acetic acid bacteria.</title>
        <authorList>
            <person name="Okamoto-Kainuma A."/>
            <person name="Ishikawa M."/>
            <person name="Umino S."/>
            <person name="Koizumi Y."/>
            <person name="Shiwa Y."/>
            <person name="Yoshikawa H."/>
            <person name="Matsutani M."/>
            <person name="Matsushita K."/>
        </authorList>
    </citation>
    <scope>NUCLEOTIDE SEQUENCE</scope>
    <source>
        <strain evidence="1">DSM 14337</strain>
    </source>
</reference>
<name>A0ABQ0PM70_9PROT</name>
<accession>A0ABQ0PM70</accession>
<comment type="caution">
    <text evidence="1">The sequence shown here is derived from an EMBL/GenBank/DDBJ whole genome shotgun (WGS) entry which is preliminary data.</text>
</comment>
<sequence length="89" mass="9294">MLGLAVGAAVASSAEESYQAPQTMYAPPSYYAQPTEPPVAQGGYPTYAQPAYYGNAPQAAGQAPQEGSDVVHCSAGRFFNSLTESCDKR</sequence>
<evidence type="ECO:0000313" key="2">
    <source>
        <dbReference type="Proteomes" id="UP001065047"/>
    </source>
</evidence>
<proteinExistence type="predicted"/>
<organism evidence="1 2">
    <name type="scientific">Acetobacter malorum DSM 14337</name>
    <dbReference type="NCBI Taxonomy" id="1307910"/>
    <lineage>
        <taxon>Bacteria</taxon>
        <taxon>Pseudomonadati</taxon>
        <taxon>Pseudomonadota</taxon>
        <taxon>Alphaproteobacteria</taxon>
        <taxon>Acetobacterales</taxon>
        <taxon>Acetobacteraceae</taxon>
        <taxon>Acetobacter</taxon>
    </lineage>
</organism>
<evidence type="ECO:0000313" key="1">
    <source>
        <dbReference type="EMBL" id="GBQ75723.1"/>
    </source>
</evidence>